<dbReference type="AlphaFoldDB" id="A0A2G5C3T6"/>
<proteinExistence type="predicted"/>
<reference evidence="1 2" key="1">
    <citation type="submission" date="2017-09" db="EMBL/GenBank/DDBJ databases">
        <title>WGS assembly of Aquilegia coerulea Goldsmith.</title>
        <authorList>
            <person name="Hodges S."/>
            <person name="Kramer E."/>
            <person name="Nordborg M."/>
            <person name="Tomkins J."/>
            <person name="Borevitz J."/>
            <person name="Derieg N."/>
            <person name="Yan J."/>
            <person name="Mihaltcheva S."/>
            <person name="Hayes R.D."/>
            <person name="Rokhsar D."/>
        </authorList>
    </citation>
    <scope>NUCLEOTIDE SEQUENCE [LARGE SCALE GENOMIC DNA]</scope>
    <source>
        <strain evidence="2">cv. Goldsmith</strain>
    </source>
</reference>
<name>A0A2G5C3T6_AQUCA</name>
<evidence type="ECO:0000313" key="1">
    <source>
        <dbReference type="EMBL" id="PIA25958.1"/>
    </source>
</evidence>
<accession>A0A2G5C3T6</accession>
<organism evidence="1 2">
    <name type="scientific">Aquilegia coerulea</name>
    <name type="common">Rocky mountain columbine</name>
    <dbReference type="NCBI Taxonomy" id="218851"/>
    <lineage>
        <taxon>Eukaryota</taxon>
        <taxon>Viridiplantae</taxon>
        <taxon>Streptophyta</taxon>
        <taxon>Embryophyta</taxon>
        <taxon>Tracheophyta</taxon>
        <taxon>Spermatophyta</taxon>
        <taxon>Magnoliopsida</taxon>
        <taxon>Ranunculales</taxon>
        <taxon>Ranunculaceae</taxon>
        <taxon>Thalictroideae</taxon>
        <taxon>Aquilegia</taxon>
    </lineage>
</organism>
<evidence type="ECO:0000313" key="2">
    <source>
        <dbReference type="Proteomes" id="UP000230069"/>
    </source>
</evidence>
<dbReference type="EMBL" id="KZ305118">
    <property type="protein sequence ID" value="PIA25958.1"/>
    <property type="molecule type" value="Genomic_DNA"/>
</dbReference>
<gene>
    <name evidence="1" type="ORF">AQUCO_10200021v1</name>
</gene>
<protein>
    <submittedName>
        <fullName evidence="1">Uncharacterized protein</fullName>
    </submittedName>
</protein>
<keyword evidence="2" id="KW-1185">Reference proteome</keyword>
<dbReference type="InParanoid" id="A0A2G5C3T6"/>
<sequence>MNYILVLLYPRRKKKLIYFSLYVNIFPTLLHSLGGCCMDIKSQCYSTDYIIKFLQQHSEGWIKSHEQTSMFLDEVVKCDLCEVHSTIMI</sequence>
<dbReference type="OrthoDB" id="1938131at2759"/>
<dbReference type="Proteomes" id="UP000230069">
    <property type="component" value="Unassembled WGS sequence"/>
</dbReference>